<dbReference type="AlphaFoldDB" id="A0A7W7YMD1"/>
<accession>A0A7W7YMD1</accession>
<organism evidence="1 2">
    <name type="scientific">Prosthecobacter dejongeii</name>
    <dbReference type="NCBI Taxonomy" id="48465"/>
    <lineage>
        <taxon>Bacteria</taxon>
        <taxon>Pseudomonadati</taxon>
        <taxon>Verrucomicrobiota</taxon>
        <taxon>Verrucomicrobiia</taxon>
        <taxon>Verrucomicrobiales</taxon>
        <taxon>Verrucomicrobiaceae</taxon>
        <taxon>Prosthecobacter</taxon>
    </lineage>
</organism>
<gene>
    <name evidence="1" type="ORF">HNQ64_003110</name>
</gene>
<dbReference type="RefSeq" id="WP_184210026.1">
    <property type="nucleotide sequence ID" value="NZ_JACHIF010000006.1"/>
</dbReference>
<protein>
    <submittedName>
        <fullName evidence="1">Uncharacterized protein</fullName>
    </submittedName>
</protein>
<proteinExistence type="predicted"/>
<evidence type="ECO:0000313" key="1">
    <source>
        <dbReference type="EMBL" id="MBB5038845.1"/>
    </source>
</evidence>
<comment type="caution">
    <text evidence="1">The sequence shown here is derived from an EMBL/GenBank/DDBJ whole genome shotgun (WGS) entry which is preliminary data.</text>
</comment>
<sequence>MSKKSASLLLVATALLMAAGLGLYLGQPEGTKVMPPSPIKVQPQAVERPFWEEASVPDLVTSDAPTQVVLQPRTGPSIQRDYEAEVRALEQDGEARQLNDSLLLWFDQNPKAATDWINQTERFNDLVPSLSSLALGIANQGQMQTALAWVEAIPDEAHRHEAKLRVYAQQARQRKVNEEGLKAAGFSADDIAIIRGGSLGD</sequence>
<name>A0A7W7YMD1_9BACT</name>
<keyword evidence="2" id="KW-1185">Reference proteome</keyword>
<evidence type="ECO:0000313" key="2">
    <source>
        <dbReference type="Proteomes" id="UP000534294"/>
    </source>
</evidence>
<reference evidence="1 2" key="1">
    <citation type="submission" date="2020-08" db="EMBL/GenBank/DDBJ databases">
        <title>Genomic Encyclopedia of Type Strains, Phase IV (KMG-IV): sequencing the most valuable type-strain genomes for metagenomic binning, comparative biology and taxonomic classification.</title>
        <authorList>
            <person name="Goeker M."/>
        </authorList>
    </citation>
    <scope>NUCLEOTIDE SEQUENCE [LARGE SCALE GENOMIC DNA]</scope>
    <source>
        <strain evidence="1 2">DSM 12251</strain>
    </source>
</reference>
<dbReference type="EMBL" id="JACHIF010000006">
    <property type="protein sequence ID" value="MBB5038845.1"/>
    <property type="molecule type" value="Genomic_DNA"/>
</dbReference>
<dbReference type="Proteomes" id="UP000534294">
    <property type="component" value="Unassembled WGS sequence"/>
</dbReference>